<dbReference type="PROSITE" id="PS01047">
    <property type="entry name" value="HMA_1"/>
    <property type="match status" value="1"/>
</dbReference>
<evidence type="ECO:0000259" key="2">
    <source>
        <dbReference type="PROSITE" id="PS50846"/>
    </source>
</evidence>
<dbReference type="SUPFAM" id="SSF55008">
    <property type="entry name" value="HMA, heavy metal-associated domain"/>
    <property type="match status" value="1"/>
</dbReference>
<dbReference type="PROSITE" id="PS50846">
    <property type="entry name" value="HMA_2"/>
    <property type="match status" value="1"/>
</dbReference>
<keyword evidence="4" id="KW-1185">Reference proteome</keyword>
<dbReference type="Gene3D" id="3.30.70.100">
    <property type="match status" value="1"/>
</dbReference>
<dbReference type="Proteomes" id="UP000698752">
    <property type="component" value="Unassembled WGS sequence"/>
</dbReference>
<sequence length="71" mass="7110">MTTTARRTVTLTVEGMSCGHCVTAVTAAIHARDPGATVTVDLGGGTVAAETTLPHDAVKAAVENEGYAVIA</sequence>
<dbReference type="CDD" id="cd00371">
    <property type="entry name" value="HMA"/>
    <property type="match status" value="1"/>
</dbReference>
<gene>
    <name evidence="3" type="ORF">GXW78_24975</name>
</gene>
<dbReference type="InterPro" id="IPR036163">
    <property type="entry name" value="HMA_dom_sf"/>
</dbReference>
<comment type="caution">
    <text evidence="3">The sequence shown here is derived from an EMBL/GenBank/DDBJ whole genome shotgun (WGS) entry which is preliminary data.</text>
</comment>
<name>A0ABS5EQN7_9PROT</name>
<keyword evidence="1" id="KW-0479">Metal-binding</keyword>
<evidence type="ECO:0000313" key="3">
    <source>
        <dbReference type="EMBL" id="MBR0652932.1"/>
    </source>
</evidence>
<organism evidence="3 4">
    <name type="scientific">Neoroseomonas terrae</name>
    <dbReference type="NCBI Taxonomy" id="424799"/>
    <lineage>
        <taxon>Bacteria</taxon>
        <taxon>Pseudomonadati</taxon>
        <taxon>Pseudomonadota</taxon>
        <taxon>Alphaproteobacteria</taxon>
        <taxon>Acetobacterales</taxon>
        <taxon>Acetobacteraceae</taxon>
        <taxon>Neoroseomonas</taxon>
    </lineage>
</organism>
<dbReference type="Pfam" id="PF00403">
    <property type="entry name" value="HMA"/>
    <property type="match status" value="1"/>
</dbReference>
<dbReference type="InterPro" id="IPR017969">
    <property type="entry name" value="Heavy-metal-associated_CS"/>
</dbReference>
<feature type="domain" description="HMA" evidence="2">
    <location>
        <begin position="7"/>
        <end position="70"/>
    </location>
</feature>
<accession>A0ABS5EQN7</accession>
<proteinExistence type="predicted"/>
<reference evidence="4" key="1">
    <citation type="journal article" date="2021" name="Syst. Appl. Microbiol.">
        <title>Roseomonas hellenica sp. nov., isolated from roots of wild-growing Alkanna tinctoria.</title>
        <authorList>
            <person name="Rat A."/>
            <person name="Naranjo H.D."/>
            <person name="Lebbe L."/>
            <person name="Cnockaert M."/>
            <person name="Krigas N."/>
            <person name="Grigoriadou K."/>
            <person name="Maloupa E."/>
            <person name="Willems A."/>
        </authorList>
    </citation>
    <scope>NUCLEOTIDE SEQUENCE [LARGE SCALE GENOMIC DNA]</scope>
    <source>
        <strain evidence="4">LMG 31159</strain>
    </source>
</reference>
<dbReference type="RefSeq" id="WP_211871646.1">
    <property type="nucleotide sequence ID" value="NZ_JAAEDI010000037.1"/>
</dbReference>
<evidence type="ECO:0000313" key="4">
    <source>
        <dbReference type="Proteomes" id="UP000698752"/>
    </source>
</evidence>
<protein>
    <submittedName>
        <fullName evidence="3">Heavy-metal-associated domain-containing protein</fullName>
    </submittedName>
</protein>
<dbReference type="InterPro" id="IPR006121">
    <property type="entry name" value="HMA_dom"/>
</dbReference>
<dbReference type="EMBL" id="JAAEDI010000037">
    <property type="protein sequence ID" value="MBR0652932.1"/>
    <property type="molecule type" value="Genomic_DNA"/>
</dbReference>
<evidence type="ECO:0000256" key="1">
    <source>
        <dbReference type="ARBA" id="ARBA00022723"/>
    </source>
</evidence>